<evidence type="ECO:0000313" key="2">
    <source>
        <dbReference type="Proteomes" id="UP001164250"/>
    </source>
</evidence>
<proteinExistence type="predicted"/>
<evidence type="ECO:0000313" key="1">
    <source>
        <dbReference type="EMBL" id="KAJ0099612.1"/>
    </source>
</evidence>
<name>A0ACC1BL14_9ROSI</name>
<comment type="caution">
    <text evidence="1">The sequence shown here is derived from an EMBL/GenBank/DDBJ whole genome shotgun (WGS) entry which is preliminary data.</text>
</comment>
<dbReference type="Proteomes" id="UP001164250">
    <property type="component" value="Chromosome 4"/>
</dbReference>
<gene>
    <name evidence="1" type="ORF">Patl1_20951</name>
</gene>
<organism evidence="1 2">
    <name type="scientific">Pistacia atlantica</name>
    <dbReference type="NCBI Taxonomy" id="434234"/>
    <lineage>
        <taxon>Eukaryota</taxon>
        <taxon>Viridiplantae</taxon>
        <taxon>Streptophyta</taxon>
        <taxon>Embryophyta</taxon>
        <taxon>Tracheophyta</taxon>
        <taxon>Spermatophyta</taxon>
        <taxon>Magnoliopsida</taxon>
        <taxon>eudicotyledons</taxon>
        <taxon>Gunneridae</taxon>
        <taxon>Pentapetalae</taxon>
        <taxon>rosids</taxon>
        <taxon>malvids</taxon>
        <taxon>Sapindales</taxon>
        <taxon>Anacardiaceae</taxon>
        <taxon>Pistacia</taxon>
    </lineage>
</organism>
<protein>
    <submittedName>
        <fullName evidence="1">Uncharacterized protein</fullName>
    </submittedName>
</protein>
<dbReference type="EMBL" id="CM047900">
    <property type="protein sequence ID" value="KAJ0099612.1"/>
    <property type="molecule type" value="Genomic_DNA"/>
</dbReference>
<sequence length="206" mass="22200">MADSHPSSPTKSECFHPSTLSPKDLHLIPPVTVCLSSAVLVSPSTVADKSLVTVCLSSAILASPSTAAEKFLGSDIFIFTYWCWITVTVCLGSAVLVSPSTVAEKPQGLTLEEGASRRPFSRELGGGTNSVSVNFQRDQRSGVRIKGISGSRKVLKSGYGKVFLYLKKIVDPQRPSGNWTFLILCMISITLDPLFFYIPVINDADD</sequence>
<reference evidence="2" key="1">
    <citation type="journal article" date="2023" name="G3 (Bethesda)">
        <title>Genome assembly and association tests identify interacting loci associated with vigor, precocity, and sex in interspecific pistachio rootstocks.</title>
        <authorList>
            <person name="Palmer W."/>
            <person name="Jacygrad E."/>
            <person name="Sagayaradj S."/>
            <person name="Cavanaugh K."/>
            <person name="Han R."/>
            <person name="Bertier L."/>
            <person name="Beede B."/>
            <person name="Kafkas S."/>
            <person name="Golino D."/>
            <person name="Preece J."/>
            <person name="Michelmore R."/>
        </authorList>
    </citation>
    <scope>NUCLEOTIDE SEQUENCE [LARGE SCALE GENOMIC DNA]</scope>
</reference>
<accession>A0ACC1BL14</accession>
<keyword evidence="2" id="KW-1185">Reference proteome</keyword>